<evidence type="ECO:0000313" key="1">
    <source>
        <dbReference type="EMBL" id="PVD23556.1"/>
    </source>
</evidence>
<dbReference type="AlphaFoldDB" id="A0A2T7NQX6"/>
<dbReference type="EMBL" id="PZQS01000010">
    <property type="protein sequence ID" value="PVD23556.1"/>
    <property type="molecule type" value="Genomic_DNA"/>
</dbReference>
<organism evidence="1 2">
    <name type="scientific">Pomacea canaliculata</name>
    <name type="common">Golden apple snail</name>
    <dbReference type="NCBI Taxonomy" id="400727"/>
    <lineage>
        <taxon>Eukaryota</taxon>
        <taxon>Metazoa</taxon>
        <taxon>Spiralia</taxon>
        <taxon>Lophotrochozoa</taxon>
        <taxon>Mollusca</taxon>
        <taxon>Gastropoda</taxon>
        <taxon>Caenogastropoda</taxon>
        <taxon>Architaenioglossa</taxon>
        <taxon>Ampullarioidea</taxon>
        <taxon>Ampullariidae</taxon>
        <taxon>Pomacea</taxon>
    </lineage>
</organism>
<dbReference type="Proteomes" id="UP000245119">
    <property type="component" value="Linkage Group LG10"/>
</dbReference>
<sequence>MSKKLDIFSLLWVEQNGFAAINGCALIERGANCEMSSAQCADATPIGFPFAGVLDTLVKRVPLGS</sequence>
<name>A0A2T7NQX6_POMCA</name>
<reference evidence="1 2" key="1">
    <citation type="submission" date="2018-04" db="EMBL/GenBank/DDBJ databases">
        <title>The genome of golden apple snail Pomacea canaliculata provides insight into stress tolerance and invasive adaptation.</title>
        <authorList>
            <person name="Liu C."/>
            <person name="Liu B."/>
            <person name="Ren Y."/>
            <person name="Zhang Y."/>
            <person name="Wang H."/>
            <person name="Li S."/>
            <person name="Jiang F."/>
            <person name="Yin L."/>
            <person name="Zhang G."/>
            <person name="Qian W."/>
            <person name="Fan W."/>
        </authorList>
    </citation>
    <scope>NUCLEOTIDE SEQUENCE [LARGE SCALE GENOMIC DNA]</scope>
    <source>
        <strain evidence="1">SZHN2017</strain>
        <tissue evidence="1">Muscle</tissue>
    </source>
</reference>
<accession>A0A2T7NQX6</accession>
<proteinExistence type="predicted"/>
<keyword evidence="2" id="KW-1185">Reference proteome</keyword>
<evidence type="ECO:0000313" key="2">
    <source>
        <dbReference type="Proteomes" id="UP000245119"/>
    </source>
</evidence>
<protein>
    <submittedName>
        <fullName evidence="1">Uncharacterized protein</fullName>
    </submittedName>
</protein>
<comment type="caution">
    <text evidence="1">The sequence shown here is derived from an EMBL/GenBank/DDBJ whole genome shotgun (WGS) entry which is preliminary data.</text>
</comment>
<gene>
    <name evidence="1" type="ORF">C0Q70_16828</name>
</gene>